<dbReference type="InterPro" id="IPR044862">
    <property type="entry name" value="Pro_4_hyd_alph_FE2OG_OXY"/>
</dbReference>
<dbReference type="HOGENOM" id="CLU_058132_3_1_1"/>
<reference evidence="7 8" key="1">
    <citation type="journal article" date="2004" name="Science">
        <title>The genome of the diatom Thalassiosira pseudonana: ecology, evolution, and metabolism.</title>
        <authorList>
            <person name="Armbrust E.V."/>
            <person name="Berges J.A."/>
            <person name="Bowler C."/>
            <person name="Green B.R."/>
            <person name="Martinez D."/>
            <person name="Putnam N.H."/>
            <person name="Zhou S."/>
            <person name="Allen A.E."/>
            <person name="Apt K.E."/>
            <person name="Bechner M."/>
            <person name="Brzezinski M.A."/>
            <person name="Chaal B.K."/>
            <person name="Chiovitti A."/>
            <person name="Davis A.K."/>
            <person name="Demarest M.S."/>
            <person name="Detter J.C."/>
            <person name="Glavina T."/>
            <person name="Goodstein D."/>
            <person name="Hadi M.Z."/>
            <person name="Hellsten U."/>
            <person name="Hildebrand M."/>
            <person name="Jenkins B.D."/>
            <person name="Jurka J."/>
            <person name="Kapitonov V.V."/>
            <person name="Kroger N."/>
            <person name="Lau W.W."/>
            <person name="Lane T.W."/>
            <person name="Larimer F.W."/>
            <person name="Lippmeier J.C."/>
            <person name="Lucas S."/>
            <person name="Medina M."/>
            <person name="Montsant A."/>
            <person name="Obornik M."/>
            <person name="Parker M.S."/>
            <person name="Palenik B."/>
            <person name="Pazour G.J."/>
            <person name="Richardson P.M."/>
            <person name="Rynearson T.A."/>
            <person name="Saito M.A."/>
            <person name="Schwartz D.C."/>
            <person name="Thamatrakoln K."/>
            <person name="Valentin K."/>
            <person name="Vardi A."/>
            <person name="Wilkerson F.P."/>
            <person name="Rokhsar D.S."/>
        </authorList>
    </citation>
    <scope>NUCLEOTIDE SEQUENCE [LARGE SCALE GENOMIC DNA]</scope>
    <source>
        <strain evidence="7 8">CCMP1335</strain>
    </source>
</reference>
<dbReference type="Proteomes" id="UP000001449">
    <property type="component" value="Chromosome 22"/>
</dbReference>
<dbReference type="GeneID" id="7443874"/>
<evidence type="ECO:0000256" key="5">
    <source>
        <dbReference type="ARBA" id="ARBA00023004"/>
    </source>
</evidence>
<gene>
    <name evidence="7" type="ORF">THAPSDRAFT_264808</name>
</gene>
<dbReference type="Gene3D" id="2.60.120.620">
    <property type="entry name" value="q2cbj1_9rhob like domain"/>
    <property type="match status" value="1"/>
</dbReference>
<proteinExistence type="predicted"/>
<dbReference type="FunFam" id="2.60.120.620:FF:000031">
    <property type="entry name" value="Predicted protein"/>
    <property type="match status" value="1"/>
</dbReference>
<organism evidence="7 8">
    <name type="scientific">Thalassiosira pseudonana</name>
    <name type="common">Marine diatom</name>
    <name type="synonym">Cyclotella nana</name>
    <dbReference type="NCBI Taxonomy" id="35128"/>
    <lineage>
        <taxon>Eukaryota</taxon>
        <taxon>Sar</taxon>
        <taxon>Stramenopiles</taxon>
        <taxon>Ochrophyta</taxon>
        <taxon>Bacillariophyta</taxon>
        <taxon>Coscinodiscophyceae</taxon>
        <taxon>Thalassiosirophycidae</taxon>
        <taxon>Thalassiosirales</taxon>
        <taxon>Thalassiosiraceae</taxon>
        <taxon>Thalassiosira</taxon>
    </lineage>
</organism>
<keyword evidence="3" id="KW-0223">Dioxygenase</keyword>
<dbReference type="Pfam" id="PF13640">
    <property type="entry name" value="2OG-FeII_Oxy_3"/>
    <property type="match status" value="1"/>
</dbReference>
<keyword evidence="5" id="KW-0408">Iron</keyword>
<evidence type="ECO:0000256" key="1">
    <source>
        <dbReference type="ARBA" id="ARBA00001961"/>
    </source>
</evidence>
<dbReference type="eggNOG" id="KOG1591">
    <property type="taxonomic scope" value="Eukaryota"/>
</dbReference>
<evidence type="ECO:0000259" key="6">
    <source>
        <dbReference type="SMART" id="SM00702"/>
    </source>
</evidence>
<name>B8CFJ4_THAPS</name>
<dbReference type="GO" id="GO:0005783">
    <property type="term" value="C:endoplasmic reticulum"/>
    <property type="evidence" value="ECO:0000318"/>
    <property type="project" value="GO_Central"/>
</dbReference>
<dbReference type="KEGG" id="tps:THAPSDRAFT_264808"/>
<reference evidence="7 8" key="2">
    <citation type="journal article" date="2008" name="Nature">
        <title>The Phaeodactylum genome reveals the evolutionary history of diatom genomes.</title>
        <authorList>
            <person name="Bowler C."/>
            <person name="Allen A.E."/>
            <person name="Badger J.H."/>
            <person name="Grimwood J."/>
            <person name="Jabbari K."/>
            <person name="Kuo A."/>
            <person name="Maheswari U."/>
            <person name="Martens C."/>
            <person name="Maumus F."/>
            <person name="Otillar R.P."/>
            <person name="Rayko E."/>
            <person name="Salamov A."/>
            <person name="Vandepoele K."/>
            <person name="Beszteri B."/>
            <person name="Gruber A."/>
            <person name="Heijde M."/>
            <person name="Katinka M."/>
            <person name="Mock T."/>
            <person name="Valentin K."/>
            <person name="Verret F."/>
            <person name="Berges J.A."/>
            <person name="Brownlee C."/>
            <person name="Cadoret J.P."/>
            <person name="Chiovitti A."/>
            <person name="Choi C.J."/>
            <person name="Coesel S."/>
            <person name="De Martino A."/>
            <person name="Detter J.C."/>
            <person name="Durkin C."/>
            <person name="Falciatore A."/>
            <person name="Fournet J."/>
            <person name="Haruta M."/>
            <person name="Huysman M.J."/>
            <person name="Jenkins B.D."/>
            <person name="Jiroutova K."/>
            <person name="Jorgensen R.E."/>
            <person name="Joubert Y."/>
            <person name="Kaplan A."/>
            <person name="Kroger N."/>
            <person name="Kroth P.G."/>
            <person name="La Roche J."/>
            <person name="Lindquist E."/>
            <person name="Lommer M."/>
            <person name="Martin-Jezequel V."/>
            <person name="Lopez P.J."/>
            <person name="Lucas S."/>
            <person name="Mangogna M."/>
            <person name="McGinnis K."/>
            <person name="Medlin L.K."/>
            <person name="Montsant A."/>
            <person name="Oudot-Le Secq M.P."/>
            <person name="Napoli C."/>
            <person name="Obornik M."/>
            <person name="Parker M.S."/>
            <person name="Petit J.L."/>
            <person name="Porcel B.M."/>
            <person name="Poulsen N."/>
            <person name="Robison M."/>
            <person name="Rychlewski L."/>
            <person name="Rynearson T.A."/>
            <person name="Schmutz J."/>
            <person name="Shapiro H."/>
            <person name="Siaut M."/>
            <person name="Stanley M."/>
            <person name="Sussman M.R."/>
            <person name="Taylor A.R."/>
            <person name="Vardi A."/>
            <person name="von Dassow P."/>
            <person name="Vyverman W."/>
            <person name="Willis A."/>
            <person name="Wyrwicz L.S."/>
            <person name="Rokhsar D.S."/>
            <person name="Weissenbach J."/>
            <person name="Armbrust E.V."/>
            <person name="Green B.R."/>
            <person name="Van de Peer Y."/>
            <person name="Grigoriev I.V."/>
        </authorList>
    </citation>
    <scope>NUCLEOTIDE SEQUENCE [LARGE SCALE GENOMIC DNA]</scope>
    <source>
        <strain evidence="7 8">CCMP1335</strain>
    </source>
</reference>
<evidence type="ECO:0000256" key="2">
    <source>
        <dbReference type="ARBA" id="ARBA00022723"/>
    </source>
</evidence>
<dbReference type="RefSeq" id="XP_002295032.1">
    <property type="nucleotide sequence ID" value="XM_002294996.1"/>
</dbReference>
<evidence type="ECO:0000256" key="4">
    <source>
        <dbReference type="ARBA" id="ARBA00023002"/>
    </source>
</evidence>
<keyword evidence="4" id="KW-0560">Oxidoreductase</keyword>
<evidence type="ECO:0000313" key="8">
    <source>
        <dbReference type="Proteomes" id="UP000001449"/>
    </source>
</evidence>
<dbReference type="PaxDb" id="35128-Thaps264808"/>
<dbReference type="GO" id="GO:0005506">
    <property type="term" value="F:iron ion binding"/>
    <property type="evidence" value="ECO:0007669"/>
    <property type="project" value="InterPro"/>
</dbReference>
<comment type="cofactor">
    <cofactor evidence="1">
        <name>L-ascorbate</name>
        <dbReference type="ChEBI" id="CHEBI:38290"/>
    </cofactor>
</comment>
<dbReference type="GO" id="GO:0004656">
    <property type="term" value="F:procollagen-proline 4-dioxygenase activity"/>
    <property type="evidence" value="ECO:0000318"/>
    <property type="project" value="GO_Central"/>
</dbReference>
<evidence type="ECO:0000256" key="3">
    <source>
        <dbReference type="ARBA" id="ARBA00022964"/>
    </source>
</evidence>
<accession>B8CFJ4</accession>
<keyword evidence="2" id="KW-0479">Metal-binding</keyword>
<dbReference type="PANTHER" id="PTHR10869">
    <property type="entry name" value="PROLYL 4-HYDROXYLASE ALPHA SUBUNIT"/>
    <property type="match status" value="1"/>
</dbReference>
<dbReference type="PANTHER" id="PTHR10869:SF235">
    <property type="entry name" value="PROCOLLAGEN-PROLINE 4-DIOXYGENASE"/>
    <property type="match status" value="1"/>
</dbReference>
<dbReference type="SMART" id="SM00702">
    <property type="entry name" value="P4Hc"/>
    <property type="match status" value="1"/>
</dbReference>
<dbReference type="EMBL" id="CM000653">
    <property type="protein sequence ID" value="EED87812.1"/>
    <property type="molecule type" value="Genomic_DNA"/>
</dbReference>
<feature type="domain" description="Prolyl 4-hydroxylase alpha subunit" evidence="6">
    <location>
        <begin position="2"/>
        <end position="181"/>
    </location>
</feature>
<dbReference type="InParanoid" id="B8CFJ4"/>
<dbReference type="InterPro" id="IPR045054">
    <property type="entry name" value="P4HA-like"/>
</dbReference>
<evidence type="ECO:0000313" key="7">
    <source>
        <dbReference type="EMBL" id="EED87812.1"/>
    </source>
</evidence>
<feature type="non-terminal residue" evidence="7">
    <location>
        <position position="1"/>
    </location>
</feature>
<protein>
    <recommendedName>
        <fullName evidence="6">Prolyl 4-hydroxylase alpha subunit domain-containing protein</fullName>
    </recommendedName>
</protein>
<dbReference type="GO" id="GO:0031418">
    <property type="term" value="F:L-ascorbic acid binding"/>
    <property type="evidence" value="ECO:0007669"/>
    <property type="project" value="InterPro"/>
</dbReference>
<sequence>SPWLVSLENFLTDEEADYLIEVGKRQQYQLSEQRKDSLGTRTSYSAWCRRDCWKDDATVSSVVDRIAKVTKVETKQLSNLQLLRYEEGQKFKQHTDFAAMLSRGRAQGQRLMTFLIYLSDVEEGGETSFPYSGVTIQPRKGHAVLWPNVMNDDPDAKEIRADHMSLPVLKGVKHAVSIYIHARDFEMAHENGCV</sequence>
<dbReference type="OMA" id="NNCAYWA"/>
<dbReference type="STRING" id="35128.B8CFJ4"/>
<dbReference type="AlphaFoldDB" id="B8CFJ4"/>
<keyword evidence="8" id="KW-1185">Reference proteome</keyword>
<feature type="non-terminal residue" evidence="7">
    <location>
        <position position="194"/>
    </location>
</feature>
<dbReference type="InterPro" id="IPR006620">
    <property type="entry name" value="Pro_4_hyd_alph"/>
</dbReference>